<dbReference type="GO" id="GO:0046422">
    <property type="term" value="F:violaxanthin de-epoxidase activity"/>
    <property type="evidence" value="ECO:0007669"/>
    <property type="project" value="InterPro"/>
</dbReference>
<evidence type="ECO:0000313" key="3">
    <source>
        <dbReference type="EnsemblMetazoa" id="Aqu2.1.36811_001"/>
    </source>
</evidence>
<dbReference type="AlphaFoldDB" id="A0A1X7V9X4"/>
<reference evidence="3" key="2">
    <citation type="submission" date="2017-05" db="UniProtKB">
        <authorList>
            <consortium name="EnsemblMetazoa"/>
        </authorList>
    </citation>
    <scope>IDENTIFICATION</scope>
</reference>
<gene>
    <name evidence="3" type="primary">109580811</name>
</gene>
<feature type="chain" id="PRO_5013185971" description="VDE lipocalin domain-containing protein" evidence="1">
    <location>
        <begin position="18"/>
        <end position="301"/>
    </location>
</feature>
<proteinExistence type="predicted"/>
<dbReference type="PANTHER" id="PTHR33970:SF1">
    <property type="entry name" value="VIOLAXANTHIN DE-EPOXIDASE, CHLOROPLASTIC"/>
    <property type="match status" value="1"/>
</dbReference>
<dbReference type="InParanoid" id="A0A1X7V9X4"/>
<evidence type="ECO:0000259" key="2">
    <source>
        <dbReference type="Pfam" id="PF07137"/>
    </source>
</evidence>
<feature type="domain" description="VDE lipocalin" evidence="2">
    <location>
        <begin position="45"/>
        <end position="293"/>
    </location>
</feature>
<protein>
    <recommendedName>
        <fullName evidence="2">VDE lipocalin domain-containing protein</fullName>
    </recommendedName>
</protein>
<evidence type="ECO:0000256" key="1">
    <source>
        <dbReference type="SAM" id="SignalP"/>
    </source>
</evidence>
<feature type="signal peptide" evidence="1">
    <location>
        <begin position="1"/>
        <end position="17"/>
    </location>
</feature>
<accession>A0A1X7V9X4</accession>
<keyword evidence="1" id="KW-0732">Signal</keyword>
<evidence type="ECO:0000313" key="4">
    <source>
        <dbReference type="Proteomes" id="UP000007879"/>
    </source>
</evidence>
<dbReference type="InterPro" id="IPR044682">
    <property type="entry name" value="VDE"/>
</dbReference>
<dbReference type="Pfam" id="PF07137">
    <property type="entry name" value="VDE"/>
    <property type="match status" value="1"/>
</dbReference>
<sequence>MTFATVFSLNLLLVVSCISYSAQFNKSGNVALLKDKGGLVAPGFSCLLVNCSLPTTTCLLDSSCREAVHCNSECQGKTNEEACNLLCELTYGYNSSKYRHLLQCMSDHGCLPVSPPDGICVANDSSTIKNLTSLSQIKGKWWILRGLNCGQRGWPAAFDYFPCQRDEFVPLGTHNDVWVDHIAYCGGRNNTCSTPILYTVANVSITKPGVMNHVYTDPPLTPQIEEWRVLSWPHPDWMLYIYCGATPTGPYAGGSVVTRADSGKDVGVIPVYVEIEFRSVAKQFGFNYDEMCVSNVTSCSD</sequence>
<reference evidence="4" key="1">
    <citation type="journal article" date="2010" name="Nature">
        <title>The Amphimedon queenslandica genome and the evolution of animal complexity.</title>
        <authorList>
            <person name="Srivastava M."/>
            <person name="Simakov O."/>
            <person name="Chapman J."/>
            <person name="Fahey B."/>
            <person name="Gauthier M.E."/>
            <person name="Mitros T."/>
            <person name="Richards G.S."/>
            <person name="Conaco C."/>
            <person name="Dacre M."/>
            <person name="Hellsten U."/>
            <person name="Larroux C."/>
            <person name="Putnam N.H."/>
            <person name="Stanke M."/>
            <person name="Adamska M."/>
            <person name="Darling A."/>
            <person name="Degnan S.M."/>
            <person name="Oakley T.H."/>
            <person name="Plachetzki D.C."/>
            <person name="Zhai Y."/>
            <person name="Adamski M."/>
            <person name="Calcino A."/>
            <person name="Cummins S.F."/>
            <person name="Goodstein D.M."/>
            <person name="Harris C."/>
            <person name="Jackson D.J."/>
            <person name="Leys S.P."/>
            <person name="Shu S."/>
            <person name="Woodcroft B.J."/>
            <person name="Vervoort M."/>
            <person name="Kosik K.S."/>
            <person name="Manning G."/>
            <person name="Degnan B.M."/>
            <person name="Rokhsar D.S."/>
        </authorList>
    </citation>
    <scope>NUCLEOTIDE SEQUENCE [LARGE SCALE GENOMIC DNA]</scope>
</reference>
<dbReference type="EnsemblMetazoa" id="XM_019994364.1">
    <property type="protein sequence ID" value="XP_019849923.1"/>
    <property type="gene ID" value="LOC109580811"/>
</dbReference>
<keyword evidence="4" id="KW-1185">Reference proteome</keyword>
<dbReference type="EnsemblMetazoa" id="Aqu2.1.36811_001">
    <property type="protein sequence ID" value="Aqu2.1.36811_001"/>
    <property type="gene ID" value="Aqu2.1.36811"/>
</dbReference>
<dbReference type="OrthoDB" id="10258187at2759"/>
<dbReference type="GO" id="GO:0010028">
    <property type="term" value="P:xanthophyll cycle"/>
    <property type="evidence" value="ECO:0007669"/>
    <property type="project" value="InterPro"/>
</dbReference>
<dbReference type="InterPro" id="IPR010788">
    <property type="entry name" value="VDE_dom"/>
</dbReference>
<dbReference type="PANTHER" id="PTHR33970">
    <property type="entry name" value="VIOLAXANTHIN DE-EPOXIDASE, CHLOROPLASTIC-RELATED"/>
    <property type="match status" value="1"/>
</dbReference>
<name>A0A1X7V9X4_AMPQE</name>
<dbReference type="InterPro" id="IPR012674">
    <property type="entry name" value="Calycin"/>
</dbReference>
<organism evidence="3">
    <name type="scientific">Amphimedon queenslandica</name>
    <name type="common">Sponge</name>
    <dbReference type="NCBI Taxonomy" id="400682"/>
    <lineage>
        <taxon>Eukaryota</taxon>
        <taxon>Metazoa</taxon>
        <taxon>Porifera</taxon>
        <taxon>Demospongiae</taxon>
        <taxon>Heteroscleromorpha</taxon>
        <taxon>Haplosclerida</taxon>
        <taxon>Niphatidae</taxon>
        <taxon>Amphimedon</taxon>
    </lineage>
</organism>
<dbReference type="Proteomes" id="UP000007879">
    <property type="component" value="Unassembled WGS sequence"/>
</dbReference>
<dbReference type="KEGG" id="aqu:109580811"/>
<dbReference type="Gene3D" id="2.40.128.20">
    <property type="match status" value="1"/>
</dbReference>